<name>A0ABX8CXR7_9NOCA</name>
<gene>
    <name evidence="1" type="ORF">KHQ06_15970</name>
</gene>
<accession>A0ABX8CXR7</accession>
<keyword evidence="2" id="KW-1185">Reference proteome</keyword>
<evidence type="ECO:0000313" key="1">
    <source>
        <dbReference type="EMBL" id="QVI24136.1"/>
    </source>
</evidence>
<dbReference type="EMBL" id="CP074371">
    <property type="protein sequence ID" value="QVI24136.1"/>
    <property type="molecule type" value="Genomic_DNA"/>
</dbReference>
<dbReference type="Proteomes" id="UP000683310">
    <property type="component" value="Chromosome"/>
</dbReference>
<organism evidence="1 2">
    <name type="scientific">Nocardia tengchongensis</name>
    <dbReference type="NCBI Taxonomy" id="2055889"/>
    <lineage>
        <taxon>Bacteria</taxon>
        <taxon>Bacillati</taxon>
        <taxon>Actinomycetota</taxon>
        <taxon>Actinomycetes</taxon>
        <taxon>Mycobacteriales</taxon>
        <taxon>Nocardiaceae</taxon>
        <taxon>Nocardia</taxon>
    </lineage>
</organism>
<reference evidence="1 2" key="1">
    <citation type="submission" date="2021-04" db="EMBL/GenBank/DDBJ databases">
        <title>Nocardia tengchongensis.</title>
        <authorList>
            <person name="Zhuang k."/>
            <person name="Ran Y."/>
            <person name="Li W."/>
        </authorList>
    </citation>
    <scope>NUCLEOTIDE SEQUENCE [LARGE SCALE GENOMIC DNA]</scope>
    <source>
        <strain evidence="1 2">CFH S0057</strain>
    </source>
</reference>
<protein>
    <submittedName>
        <fullName evidence="1">Uncharacterized protein</fullName>
    </submittedName>
</protein>
<evidence type="ECO:0000313" key="2">
    <source>
        <dbReference type="Proteomes" id="UP000683310"/>
    </source>
</evidence>
<sequence length="69" mass="7803">MDPNTALAEVRRLLQSKDELGLWKRDYDCNDAVRILIDLADGVAALDRSLSQGGYLPREWEWARTAGRA</sequence>
<proteinExistence type="predicted"/>